<organism evidence="1 2">
    <name type="scientific">Mesobacillus persicus</name>
    <dbReference type="NCBI Taxonomy" id="930146"/>
    <lineage>
        <taxon>Bacteria</taxon>
        <taxon>Bacillati</taxon>
        <taxon>Bacillota</taxon>
        <taxon>Bacilli</taxon>
        <taxon>Bacillales</taxon>
        <taxon>Bacillaceae</taxon>
        <taxon>Mesobacillus</taxon>
    </lineage>
</organism>
<evidence type="ECO:0000313" key="1">
    <source>
        <dbReference type="EMBL" id="SEM36008.1"/>
    </source>
</evidence>
<dbReference type="EMBL" id="FOBW01000002">
    <property type="protein sequence ID" value="SEM36008.1"/>
    <property type="molecule type" value="Genomic_DNA"/>
</dbReference>
<keyword evidence="2" id="KW-1185">Reference proteome</keyword>
<proteinExistence type="predicted"/>
<protein>
    <submittedName>
        <fullName evidence="1">Uncharacterized protein</fullName>
    </submittedName>
</protein>
<reference evidence="2" key="1">
    <citation type="submission" date="2016-10" db="EMBL/GenBank/DDBJ databases">
        <authorList>
            <person name="Varghese N."/>
            <person name="Submissions S."/>
        </authorList>
    </citation>
    <scope>NUCLEOTIDE SEQUENCE [LARGE SCALE GENOMIC DNA]</scope>
    <source>
        <strain evidence="2">B48,IBRC-M 10115,DSM 25386,CECT 8001</strain>
    </source>
</reference>
<sequence length="94" mass="11048">MSDINLESEQRSLLRKKKLHNEKSLKLVEFYKNDPEFQQMLETLKTEWREEGLNEFEIKFYVEDAIHTKAITEAQLSGPAKEAYSAELEKKGKV</sequence>
<dbReference type="RefSeq" id="WP_090741452.1">
    <property type="nucleotide sequence ID" value="NZ_FOBW01000002.1"/>
</dbReference>
<evidence type="ECO:0000313" key="2">
    <source>
        <dbReference type="Proteomes" id="UP000198553"/>
    </source>
</evidence>
<dbReference type="AlphaFoldDB" id="A0A1H7XS79"/>
<name>A0A1H7XS79_9BACI</name>
<dbReference type="Proteomes" id="UP000198553">
    <property type="component" value="Unassembled WGS sequence"/>
</dbReference>
<accession>A0A1H7XS79</accession>
<gene>
    <name evidence="1" type="ORF">SAMN05192533_102319</name>
</gene>